<sequence length="54" mass="6039">MIRKASGVRKGMEGEMGILFTHSGKSWPLFDADEVMKESFQVLVHRADGGLQFI</sequence>
<dbReference type="Proteomes" id="UP000199310">
    <property type="component" value="Unassembled WGS sequence"/>
</dbReference>
<keyword evidence="2" id="KW-1185">Reference proteome</keyword>
<dbReference type="EMBL" id="FOJG01000002">
    <property type="protein sequence ID" value="SEW53028.1"/>
    <property type="molecule type" value="Genomic_DNA"/>
</dbReference>
<protein>
    <submittedName>
        <fullName evidence="1">Uncharacterized protein</fullName>
    </submittedName>
</protein>
<name>A0A1I0S9S1_9BACT</name>
<evidence type="ECO:0000313" key="1">
    <source>
        <dbReference type="EMBL" id="SEW53028.1"/>
    </source>
</evidence>
<evidence type="ECO:0000313" key="2">
    <source>
        <dbReference type="Proteomes" id="UP000199310"/>
    </source>
</evidence>
<gene>
    <name evidence="1" type="ORF">SAMN04488122_5304</name>
</gene>
<proteinExistence type="predicted"/>
<reference evidence="2" key="1">
    <citation type="submission" date="2016-10" db="EMBL/GenBank/DDBJ databases">
        <authorList>
            <person name="Varghese N."/>
            <person name="Submissions S."/>
        </authorList>
    </citation>
    <scope>NUCLEOTIDE SEQUENCE [LARGE SCALE GENOMIC DNA]</scope>
    <source>
        <strain evidence="2">DSM 3695</strain>
    </source>
</reference>
<dbReference type="AlphaFoldDB" id="A0A1I0S9S1"/>
<organism evidence="1 2">
    <name type="scientific">Chitinophaga arvensicola</name>
    <dbReference type="NCBI Taxonomy" id="29529"/>
    <lineage>
        <taxon>Bacteria</taxon>
        <taxon>Pseudomonadati</taxon>
        <taxon>Bacteroidota</taxon>
        <taxon>Chitinophagia</taxon>
        <taxon>Chitinophagales</taxon>
        <taxon>Chitinophagaceae</taxon>
        <taxon>Chitinophaga</taxon>
    </lineage>
</organism>
<accession>A0A1I0S9S1</accession>